<sequence>MYRNRLHGEPVFFCFQQGTVNTKGGWAMWGALALAAAVTVSPPFWPAWPPVADQAQMKVPIQCQMPELDNGCEVVSLSMLLQHAGKPVSRLQLAQEVAKDPTPIQTDELGRITYWGDPNVGFVGDITGKQKGYGVYHGPLTQLLNRHLPGKAQDLSGKNFDKVLESVSSGHPVVAWTTSFFDTTKQWVYWNSPTGQVAATFHEHAVLVVGFNKKSVEINDPLDGKRKRVNREQFRRSWEMMGKQAVTYR</sequence>
<dbReference type="Gene3D" id="3.90.70.10">
    <property type="entry name" value="Cysteine proteinases"/>
    <property type="match status" value="1"/>
</dbReference>
<proteinExistence type="predicted"/>
<keyword evidence="3" id="KW-1185">Reference proteome</keyword>
<dbReference type="InterPro" id="IPR039563">
    <property type="entry name" value="Peptidase_C39_single_dom"/>
</dbReference>
<dbReference type="InterPro" id="IPR039564">
    <property type="entry name" value="Peptidase_C39-like"/>
</dbReference>
<evidence type="ECO:0000313" key="2">
    <source>
        <dbReference type="EMBL" id="ARU60055.1"/>
    </source>
</evidence>
<dbReference type="AlphaFoldDB" id="A0A1Y0IKK8"/>
<name>A0A1Y0IKK8_9BACL</name>
<protein>
    <recommendedName>
        <fullName evidence="1">Peptidase C39-like domain-containing protein</fullName>
    </recommendedName>
</protein>
<dbReference type="KEGG" id="tum:CBW65_02475"/>
<dbReference type="Pfam" id="PF13529">
    <property type="entry name" value="Peptidase_C39_2"/>
    <property type="match status" value="1"/>
</dbReference>
<dbReference type="Proteomes" id="UP000195437">
    <property type="component" value="Chromosome"/>
</dbReference>
<organism evidence="2 3">
    <name type="scientific">Tumebacillus avium</name>
    <dbReference type="NCBI Taxonomy" id="1903704"/>
    <lineage>
        <taxon>Bacteria</taxon>
        <taxon>Bacillati</taxon>
        <taxon>Bacillota</taxon>
        <taxon>Bacilli</taxon>
        <taxon>Bacillales</taxon>
        <taxon>Alicyclobacillaceae</taxon>
        <taxon>Tumebacillus</taxon>
    </lineage>
</organism>
<evidence type="ECO:0000259" key="1">
    <source>
        <dbReference type="Pfam" id="PF13529"/>
    </source>
</evidence>
<dbReference type="PANTHER" id="PTHR37806">
    <property type="entry name" value="LMO0724 PROTEIN"/>
    <property type="match status" value="1"/>
</dbReference>
<feature type="domain" description="Peptidase C39-like" evidence="1">
    <location>
        <begin position="58"/>
        <end position="221"/>
    </location>
</feature>
<gene>
    <name evidence="2" type="ORF">CBW65_02475</name>
</gene>
<dbReference type="CDD" id="cd02549">
    <property type="entry name" value="Peptidase_C39A"/>
    <property type="match status" value="1"/>
</dbReference>
<evidence type="ECO:0000313" key="3">
    <source>
        <dbReference type="Proteomes" id="UP000195437"/>
    </source>
</evidence>
<dbReference type="PANTHER" id="PTHR37806:SF1">
    <property type="entry name" value="PEPTIDASE C39-LIKE DOMAIN-CONTAINING PROTEIN"/>
    <property type="match status" value="1"/>
</dbReference>
<accession>A0A1Y0IKK8</accession>
<reference evidence="3" key="1">
    <citation type="submission" date="2017-05" db="EMBL/GenBank/DDBJ databases">
        <authorList>
            <person name="Sung H."/>
        </authorList>
    </citation>
    <scope>NUCLEOTIDE SEQUENCE [LARGE SCALE GENOMIC DNA]</scope>
    <source>
        <strain evidence="3">AR23208</strain>
    </source>
</reference>
<dbReference type="EMBL" id="CP021434">
    <property type="protein sequence ID" value="ARU60055.1"/>
    <property type="molecule type" value="Genomic_DNA"/>
</dbReference>